<gene>
    <name evidence="6" type="primary">minC</name>
    <name evidence="9" type="ORF">DL897_00955</name>
</gene>
<dbReference type="InterPro" id="IPR013033">
    <property type="entry name" value="MinC"/>
</dbReference>
<sequence>MGKVRPGVTIKGTKDGLLFILNDSCPFSRLLEELKQLLEYNHSSLWNGPDTKVLIKLGKRQITKPEEIALRQLFATKKNLLIQGFESEESSDLLHTSGVQMLAGTVRSGQILTHKGDLLLLGDVNPGGCVQSTGSIFVLGSLRGLAHAGSNGDETALIAASIFKPTQIRITDVISRPPDEWDESEVGMRFAYLINNQIAVDQVQSLSQLRPDMKWKENGRQRL</sequence>
<comment type="caution">
    <text evidence="9">The sequence shown here is derived from an EMBL/GenBank/DDBJ whole genome shotgun (WGS) entry which is preliminary data.</text>
</comment>
<dbReference type="AlphaFoldDB" id="A0A364K8X1"/>
<dbReference type="Gene3D" id="2.160.20.70">
    <property type="match status" value="1"/>
</dbReference>
<evidence type="ECO:0000259" key="8">
    <source>
        <dbReference type="Pfam" id="PF22642"/>
    </source>
</evidence>
<evidence type="ECO:0000256" key="3">
    <source>
        <dbReference type="ARBA" id="ARBA00023210"/>
    </source>
</evidence>
<keyword evidence="3 6" id="KW-0717">Septation</keyword>
<dbReference type="HAMAP" id="MF_00267">
    <property type="entry name" value="MinC"/>
    <property type="match status" value="1"/>
</dbReference>
<name>A0A364K8X1_9BACL</name>
<reference evidence="9 10" key="1">
    <citation type="submission" date="2018-06" db="EMBL/GenBank/DDBJ databases">
        <title>Thermoflavimicrobium daqus sp. nov., a thermophilic microbe isolated from Moutai-flavour Daqu.</title>
        <authorList>
            <person name="Wang X."/>
            <person name="Zhou H."/>
        </authorList>
    </citation>
    <scope>NUCLEOTIDE SEQUENCE [LARGE SCALE GENOMIC DNA]</scope>
    <source>
        <strain evidence="9 10">FBKL4.011</strain>
    </source>
</reference>
<organism evidence="9 10">
    <name type="scientific">Thermoflavimicrobium daqui</name>
    <dbReference type="NCBI Taxonomy" id="2137476"/>
    <lineage>
        <taxon>Bacteria</taxon>
        <taxon>Bacillati</taxon>
        <taxon>Bacillota</taxon>
        <taxon>Bacilli</taxon>
        <taxon>Bacillales</taxon>
        <taxon>Thermoactinomycetaceae</taxon>
        <taxon>Thermoflavimicrobium</taxon>
    </lineage>
</organism>
<dbReference type="InterPro" id="IPR036145">
    <property type="entry name" value="MinC_C_sf"/>
</dbReference>
<feature type="domain" description="Septum formation inhibitor MinC C-terminal" evidence="7">
    <location>
        <begin position="102"/>
        <end position="199"/>
    </location>
</feature>
<dbReference type="GO" id="GO:1901891">
    <property type="term" value="P:regulation of cell septum assembly"/>
    <property type="evidence" value="ECO:0007669"/>
    <property type="project" value="InterPro"/>
</dbReference>
<comment type="similarity">
    <text evidence="1 6">Belongs to the MinC family.</text>
</comment>
<comment type="subunit">
    <text evidence="5 6">Interacts with MinD and FtsZ.</text>
</comment>
<dbReference type="Gene3D" id="3.30.160.540">
    <property type="match status" value="1"/>
</dbReference>
<dbReference type="GO" id="GO:0000902">
    <property type="term" value="P:cell morphogenesis"/>
    <property type="evidence" value="ECO:0007669"/>
    <property type="project" value="InterPro"/>
</dbReference>
<dbReference type="InterPro" id="IPR005526">
    <property type="entry name" value="Septum_form_inhib_MinC_C"/>
</dbReference>
<evidence type="ECO:0000256" key="2">
    <source>
        <dbReference type="ARBA" id="ARBA00022618"/>
    </source>
</evidence>
<dbReference type="InterPro" id="IPR016098">
    <property type="entry name" value="CAP/MinC_C"/>
</dbReference>
<evidence type="ECO:0000256" key="1">
    <source>
        <dbReference type="ARBA" id="ARBA00006291"/>
    </source>
</evidence>
<dbReference type="EMBL" id="QJKK01000001">
    <property type="protein sequence ID" value="RAL26650.1"/>
    <property type="molecule type" value="Genomic_DNA"/>
</dbReference>
<dbReference type="Proteomes" id="UP000251213">
    <property type="component" value="Unassembled WGS sequence"/>
</dbReference>
<keyword evidence="10" id="KW-1185">Reference proteome</keyword>
<protein>
    <recommendedName>
        <fullName evidence="6">Probable septum site-determining protein MinC</fullName>
    </recommendedName>
</protein>
<comment type="function">
    <text evidence="6">Cell division inhibitor that blocks the formation of polar Z ring septums. Rapidly oscillates between the poles of the cell to destabilize FtsZ filaments that have formed before they mature into polar Z rings. Prevents FtsZ polymerization.</text>
</comment>
<dbReference type="Pfam" id="PF03775">
    <property type="entry name" value="MinC_C"/>
    <property type="match status" value="1"/>
</dbReference>
<accession>A0A364K8X1</accession>
<dbReference type="SUPFAM" id="SSF63848">
    <property type="entry name" value="Cell-division inhibitor MinC, C-terminal domain"/>
    <property type="match status" value="1"/>
</dbReference>
<dbReference type="PANTHER" id="PTHR34108">
    <property type="entry name" value="SEPTUM SITE-DETERMINING PROTEIN MINC"/>
    <property type="match status" value="1"/>
</dbReference>
<evidence type="ECO:0000256" key="6">
    <source>
        <dbReference type="HAMAP-Rule" id="MF_00267"/>
    </source>
</evidence>
<reference evidence="9 10" key="2">
    <citation type="submission" date="2018-06" db="EMBL/GenBank/DDBJ databases">
        <authorList>
            <person name="Zhirakovskaya E."/>
        </authorList>
    </citation>
    <scope>NUCLEOTIDE SEQUENCE [LARGE SCALE GENOMIC DNA]</scope>
    <source>
        <strain evidence="9 10">FBKL4.011</strain>
    </source>
</reference>
<dbReference type="OrthoDB" id="9790810at2"/>
<evidence type="ECO:0000313" key="9">
    <source>
        <dbReference type="EMBL" id="RAL26650.1"/>
    </source>
</evidence>
<dbReference type="GO" id="GO:0000917">
    <property type="term" value="P:division septum assembly"/>
    <property type="evidence" value="ECO:0007669"/>
    <property type="project" value="UniProtKB-KW"/>
</dbReference>
<dbReference type="InterPro" id="IPR055219">
    <property type="entry name" value="MinC_N_1"/>
</dbReference>
<evidence type="ECO:0000256" key="5">
    <source>
        <dbReference type="ARBA" id="ARBA00046874"/>
    </source>
</evidence>
<dbReference type="Pfam" id="PF22642">
    <property type="entry name" value="MinC_N_1"/>
    <property type="match status" value="1"/>
</dbReference>
<evidence type="ECO:0000313" key="10">
    <source>
        <dbReference type="Proteomes" id="UP000251213"/>
    </source>
</evidence>
<feature type="domain" description="Septum site-determining protein MinC N-terminal" evidence="8">
    <location>
        <begin position="8"/>
        <end position="85"/>
    </location>
</feature>
<evidence type="ECO:0000259" key="7">
    <source>
        <dbReference type="Pfam" id="PF03775"/>
    </source>
</evidence>
<dbReference type="RefSeq" id="WP_113657255.1">
    <property type="nucleotide sequence ID" value="NZ_KZ845663.1"/>
</dbReference>
<keyword evidence="2 6" id="KW-0132">Cell division</keyword>
<dbReference type="PANTHER" id="PTHR34108:SF1">
    <property type="entry name" value="SEPTUM SITE-DETERMINING PROTEIN MINC"/>
    <property type="match status" value="1"/>
</dbReference>
<evidence type="ECO:0000256" key="4">
    <source>
        <dbReference type="ARBA" id="ARBA00023306"/>
    </source>
</evidence>
<proteinExistence type="inferred from homology"/>
<keyword evidence="4 6" id="KW-0131">Cell cycle</keyword>